<dbReference type="RefSeq" id="WP_113137979.1">
    <property type="nucleotide sequence ID" value="NZ_QRFF01000001.1"/>
</dbReference>
<proteinExistence type="predicted"/>
<evidence type="ECO:0000313" key="1">
    <source>
        <dbReference type="EMBL" id="KAA3504380.1"/>
    </source>
</evidence>
<gene>
    <name evidence="1" type="ORF">DXM27_03850</name>
</gene>
<comment type="caution">
    <text evidence="1">The sequence shown here is derived from an EMBL/GenBank/DDBJ whole genome shotgun (WGS) entry which is preliminary data.</text>
</comment>
<dbReference type="Gene3D" id="2.40.128.380">
    <property type="entry name" value="T3SS negative regulator GrlR"/>
    <property type="match status" value="1"/>
</dbReference>
<dbReference type="CDD" id="cd00093">
    <property type="entry name" value="HTH_XRE"/>
    <property type="match status" value="1"/>
</dbReference>
<sequence length="186" mass="20146">MNKNELKNAMSDLGLSPALLAKLLDVTPRAVSLWLNGDRAIPGPAEAYLKLFASLSSEQQASEINEAKQEKVAMKDGIYAIEFEGSNGQGMGVLIFDNGKVFGSDIGFGKYDGAYTMNPTTKRADIRLRVEMPAGSESILGPAQPFSWNVEVTTSIDPAKDSDVINVHTDVGQARAKYTFMRSLPE</sequence>
<evidence type="ECO:0000313" key="2">
    <source>
        <dbReference type="Proteomes" id="UP000473658"/>
    </source>
</evidence>
<dbReference type="EMBL" id="QRFF01000001">
    <property type="protein sequence ID" value="KAA3504380.1"/>
    <property type="molecule type" value="Genomic_DNA"/>
</dbReference>
<dbReference type="InterPro" id="IPR010982">
    <property type="entry name" value="Lambda_DNA-bd_dom_sf"/>
</dbReference>
<dbReference type="GO" id="GO:0003677">
    <property type="term" value="F:DNA binding"/>
    <property type="evidence" value="ECO:0007669"/>
    <property type="project" value="InterPro"/>
</dbReference>
<dbReference type="Proteomes" id="UP000473658">
    <property type="component" value="Unassembled WGS sequence"/>
</dbReference>
<accession>A0AA88F2P5</accession>
<reference evidence="1 2" key="1">
    <citation type="submission" date="2018-08" db="EMBL/GenBank/DDBJ databases">
        <title>Crown Gall in kiwifruit.</title>
        <authorList>
            <person name="Visnovsky S.B."/>
            <person name="Pitman A.R."/>
        </authorList>
    </citation>
    <scope>NUCLEOTIDE SEQUENCE [LARGE SCALE GENOMIC DNA]</scope>
    <source>
        <strain evidence="1 2">SBV_302_78_2</strain>
    </source>
</reference>
<dbReference type="AlphaFoldDB" id="A0AA88F2P5"/>
<dbReference type="InterPro" id="IPR001387">
    <property type="entry name" value="Cro/C1-type_HTH"/>
</dbReference>
<organism evidence="1 2">
    <name type="scientific">Rhizobium rhizogenes</name>
    <name type="common">Agrobacterium rhizogenes</name>
    <dbReference type="NCBI Taxonomy" id="359"/>
    <lineage>
        <taxon>Bacteria</taxon>
        <taxon>Pseudomonadati</taxon>
        <taxon>Pseudomonadota</taxon>
        <taxon>Alphaproteobacteria</taxon>
        <taxon>Hyphomicrobiales</taxon>
        <taxon>Rhizobiaceae</taxon>
        <taxon>Rhizobium/Agrobacterium group</taxon>
        <taxon>Rhizobium</taxon>
    </lineage>
</organism>
<dbReference type="InterPro" id="IPR043019">
    <property type="entry name" value="GrlR_sf"/>
</dbReference>
<protein>
    <submittedName>
        <fullName evidence="1">Uncharacterized protein</fullName>
    </submittedName>
</protein>
<dbReference type="SUPFAM" id="SSF47413">
    <property type="entry name" value="lambda repressor-like DNA-binding domains"/>
    <property type="match status" value="1"/>
</dbReference>
<name>A0AA88F2P5_RHIRH</name>